<comment type="caution">
    <text evidence="2">The sequence shown here is derived from an EMBL/GenBank/DDBJ whole genome shotgun (WGS) entry which is preliminary data.</text>
</comment>
<dbReference type="EMBL" id="JASCZI010093897">
    <property type="protein sequence ID" value="MED6153541.1"/>
    <property type="molecule type" value="Genomic_DNA"/>
</dbReference>
<evidence type="ECO:0000313" key="3">
    <source>
        <dbReference type="Proteomes" id="UP001341840"/>
    </source>
</evidence>
<protein>
    <submittedName>
        <fullName evidence="2">Uncharacterized protein</fullName>
    </submittedName>
</protein>
<organism evidence="2 3">
    <name type="scientific">Stylosanthes scabra</name>
    <dbReference type="NCBI Taxonomy" id="79078"/>
    <lineage>
        <taxon>Eukaryota</taxon>
        <taxon>Viridiplantae</taxon>
        <taxon>Streptophyta</taxon>
        <taxon>Embryophyta</taxon>
        <taxon>Tracheophyta</taxon>
        <taxon>Spermatophyta</taxon>
        <taxon>Magnoliopsida</taxon>
        <taxon>eudicotyledons</taxon>
        <taxon>Gunneridae</taxon>
        <taxon>Pentapetalae</taxon>
        <taxon>rosids</taxon>
        <taxon>fabids</taxon>
        <taxon>Fabales</taxon>
        <taxon>Fabaceae</taxon>
        <taxon>Papilionoideae</taxon>
        <taxon>50 kb inversion clade</taxon>
        <taxon>dalbergioids sensu lato</taxon>
        <taxon>Dalbergieae</taxon>
        <taxon>Pterocarpus clade</taxon>
        <taxon>Stylosanthes</taxon>
    </lineage>
</organism>
<dbReference type="Proteomes" id="UP001341840">
    <property type="component" value="Unassembled WGS sequence"/>
</dbReference>
<feature type="non-terminal residue" evidence="2">
    <location>
        <position position="1"/>
    </location>
</feature>
<accession>A0ABU6TXB7</accession>
<name>A0ABU6TXB7_9FABA</name>
<proteinExistence type="predicted"/>
<sequence length="98" mass="10656">TTAAEEADQLQRNKKKVRNDGGGFGGETSKVPRLEPWMLDKTAIIGDNGKPRTYADLVMHGSSEPLSESDNNSEEEEGSSDEGEPDNEAEAMELLEMS</sequence>
<feature type="region of interest" description="Disordered" evidence="1">
    <location>
        <begin position="1"/>
        <end position="98"/>
    </location>
</feature>
<evidence type="ECO:0000256" key="1">
    <source>
        <dbReference type="SAM" id="MobiDB-lite"/>
    </source>
</evidence>
<feature type="compositionally biased region" description="Acidic residues" evidence="1">
    <location>
        <begin position="71"/>
        <end position="98"/>
    </location>
</feature>
<gene>
    <name evidence="2" type="ORF">PIB30_103041</name>
</gene>
<evidence type="ECO:0000313" key="2">
    <source>
        <dbReference type="EMBL" id="MED6153541.1"/>
    </source>
</evidence>
<keyword evidence="3" id="KW-1185">Reference proteome</keyword>
<reference evidence="2 3" key="1">
    <citation type="journal article" date="2023" name="Plants (Basel)">
        <title>Bridging the Gap: Combining Genomics and Transcriptomics Approaches to Understand Stylosanthes scabra, an Orphan Legume from the Brazilian Caatinga.</title>
        <authorList>
            <person name="Ferreira-Neto J.R.C."/>
            <person name="da Silva M.D."/>
            <person name="Binneck E."/>
            <person name="de Melo N.F."/>
            <person name="da Silva R.H."/>
            <person name="de Melo A.L.T.M."/>
            <person name="Pandolfi V."/>
            <person name="Bustamante F.O."/>
            <person name="Brasileiro-Vidal A.C."/>
            <person name="Benko-Iseppon A.M."/>
        </authorList>
    </citation>
    <scope>NUCLEOTIDE SEQUENCE [LARGE SCALE GENOMIC DNA]</scope>
    <source>
        <tissue evidence="2">Leaves</tissue>
    </source>
</reference>